<dbReference type="STRING" id="113562.SAMN04489716_4364"/>
<dbReference type="RefSeq" id="WP_092546318.1">
    <property type="nucleotide sequence ID" value="NZ_BOMJ01000047.1"/>
</dbReference>
<keyword evidence="3" id="KW-1185">Reference proteome</keyword>
<evidence type="ECO:0000259" key="1">
    <source>
        <dbReference type="Pfam" id="PF12724"/>
    </source>
</evidence>
<protein>
    <submittedName>
        <fullName evidence="2">Menaquinone-dependent protoporphyrinogen oxidase</fullName>
    </submittedName>
</protein>
<dbReference type="AlphaFoldDB" id="A0A1H2B5Y4"/>
<name>A0A1H2B5Y4_9ACTN</name>
<dbReference type="InterPro" id="IPR026816">
    <property type="entry name" value="Flavodoxin_dom"/>
</dbReference>
<accession>A0A1H2B5Y4</accession>
<dbReference type="Pfam" id="PF12724">
    <property type="entry name" value="Flavodoxin_5"/>
    <property type="match status" value="1"/>
</dbReference>
<organism evidence="2 3">
    <name type="scientific">Actinoplanes derwentensis</name>
    <dbReference type="NCBI Taxonomy" id="113562"/>
    <lineage>
        <taxon>Bacteria</taxon>
        <taxon>Bacillati</taxon>
        <taxon>Actinomycetota</taxon>
        <taxon>Actinomycetes</taxon>
        <taxon>Micromonosporales</taxon>
        <taxon>Micromonosporaceae</taxon>
        <taxon>Actinoplanes</taxon>
    </lineage>
</organism>
<dbReference type="Gene3D" id="3.40.50.360">
    <property type="match status" value="1"/>
</dbReference>
<gene>
    <name evidence="2" type="ORF">SAMN04489716_4364</name>
</gene>
<evidence type="ECO:0000313" key="3">
    <source>
        <dbReference type="Proteomes" id="UP000198688"/>
    </source>
</evidence>
<dbReference type="EMBL" id="LT629758">
    <property type="protein sequence ID" value="SDT53594.1"/>
    <property type="molecule type" value="Genomic_DNA"/>
</dbReference>
<sequence>MKILVSAASRHGSTAEIATGIAEAIRAGLTGDAVVEVLPAVAVSDPASYDAFVLGSAVYLGRWLEDARRLADRIVVQQPRPVWLFSSGPVGDPAKPDEEPAEIGELVTSTHALDHRLFAGRLVRHHLSFGEKAMVMALRVPDGDFRDWDAIAAWGTAIATALNPAGIPANRGRPDRR</sequence>
<dbReference type="OrthoDB" id="129384at2"/>
<evidence type="ECO:0000313" key="2">
    <source>
        <dbReference type="EMBL" id="SDT53594.1"/>
    </source>
</evidence>
<reference evidence="2 3" key="1">
    <citation type="submission" date="2016-10" db="EMBL/GenBank/DDBJ databases">
        <authorList>
            <person name="de Groot N.N."/>
        </authorList>
    </citation>
    <scope>NUCLEOTIDE SEQUENCE [LARGE SCALE GENOMIC DNA]</scope>
    <source>
        <strain evidence="2 3">DSM 43941</strain>
    </source>
</reference>
<feature type="domain" description="Flavodoxin" evidence="1">
    <location>
        <begin position="7"/>
        <end position="142"/>
    </location>
</feature>
<dbReference type="Proteomes" id="UP000198688">
    <property type="component" value="Chromosome I"/>
</dbReference>
<dbReference type="SUPFAM" id="SSF52218">
    <property type="entry name" value="Flavoproteins"/>
    <property type="match status" value="1"/>
</dbReference>
<dbReference type="InterPro" id="IPR029039">
    <property type="entry name" value="Flavoprotein-like_sf"/>
</dbReference>
<proteinExistence type="predicted"/>